<dbReference type="Proteomes" id="UP000634136">
    <property type="component" value="Unassembled WGS sequence"/>
</dbReference>
<dbReference type="EMBL" id="JAAIUW010000013">
    <property type="protein sequence ID" value="KAF7803407.1"/>
    <property type="molecule type" value="Genomic_DNA"/>
</dbReference>
<gene>
    <name evidence="1" type="ORF">G2W53_042518</name>
</gene>
<dbReference type="OrthoDB" id="653151at2759"/>
<accession>A0A834VZJ9</accession>
<dbReference type="AlphaFoldDB" id="A0A834VZJ9"/>
<reference evidence="1" key="1">
    <citation type="submission" date="2020-09" db="EMBL/GenBank/DDBJ databases">
        <title>Genome-Enabled Discovery of Anthraquinone Biosynthesis in Senna tora.</title>
        <authorList>
            <person name="Kang S.-H."/>
            <person name="Pandey R.P."/>
            <person name="Lee C.-M."/>
            <person name="Sim J.-S."/>
            <person name="Jeong J.-T."/>
            <person name="Choi B.-S."/>
            <person name="Jung M."/>
            <person name="Ginzburg D."/>
            <person name="Zhao K."/>
            <person name="Won S.Y."/>
            <person name="Oh T.-J."/>
            <person name="Yu Y."/>
            <person name="Kim N.-H."/>
            <person name="Lee O.R."/>
            <person name="Lee T.-H."/>
            <person name="Bashyal P."/>
            <person name="Kim T.-S."/>
            <person name="Lee W.-H."/>
            <person name="Kawkins C."/>
            <person name="Kim C.-K."/>
            <person name="Kim J.S."/>
            <person name="Ahn B.O."/>
            <person name="Rhee S.Y."/>
            <person name="Sohng J.K."/>
        </authorList>
    </citation>
    <scope>NUCLEOTIDE SEQUENCE</scope>
    <source>
        <tissue evidence="1">Leaf</tissue>
    </source>
</reference>
<organism evidence="1 2">
    <name type="scientific">Senna tora</name>
    <dbReference type="NCBI Taxonomy" id="362788"/>
    <lineage>
        <taxon>Eukaryota</taxon>
        <taxon>Viridiplantae</taxon>
        <taxon>Streptophyta</taxon>
        <taxon>Embryophyta</taxon>
        <taxon>Tracheophyta</taxon>
        <taxon>Spermatophyta</taxon>
        <taxon>Magnoliopsida</taxon>
        <taxon>eudicotyledons</taxon>
        <taxon>Gunneridae</taxon>
        <taxon>Pentapetalae</taxon>
        <taxon>rosids</taxon>
        <taxon>fabids</taxon>
        <taxon>Fabales</taxon>
        <taxon>Fabaceae</taxon>
        <taxon>Caesalpinioideae</taxon>
        <taxon>Cassia clade</taxon>
        <taxon>Senna</taxon>
    </lineage>
</organism>
<protein>
    <submittedName>
        <fullName evidence="1">Uncharacterized protein</fullName>
    </submittedName>
</protein>
<name>A0A834VZJ9_9FABA</name>
<evidence type="ECO:0000313" key="1">
    <source>
        <dbReference type="EMBL" id="KAF7803407.1"/>
    </source>
</evidence>
<keyword evidence="2" id="KW-1185">Reference proteome</keyword>
<evidence type="ECO:0000313" key="2">
    <source>
        <dbReference type="Proteomes" id="UP000634136"/>
    </source>
</evidence>
<comment type="caution">
    <text evidence="1">The sequence shown here is derived from an EMBL/GenBank/DDBJ whole genome shotgun (WGS) entry which is preliminary data.</text>
</comment>
<proteinExistence type="predicted"/>
<sequence>MPAKVFRPPPGRNTFAGIDARACLGTGTNHGCFGQEVAETPV</sequence>